<organism evidence="1 2">
    <name type="scientific">Nicotiana tabacum</name>
    <name type="common">Common tobacco</name>
    <dbReference type="NCBI Taxonomy" id="4097"/>
    <lineage>
        <taxon>Eukaryota</taxon>
        <taxon>Viridiplantae</taxon>
        <taxon>Streptophyta</taxon>
        <taxon>Embryophyta</taxon>
        <taxon>Tracheophyta</taxon>
        <taxon>Spermatophyta</taxon>
        <taxon>Magnoliopsida</taxon>
        <taxon>eudicotyledons</taxon>
        <taxon>Gunneridae</taxon>
        <taxon>Pentapetalae</taxon>
        <taxon>asterids</taxon>
        <taxon>lamiids</taxon>
        <taxon>Solanales</taxon>
        <taxon>Solanaceae</taxon>
        <taxon>Nicotianoideae</taxon>
        <taxon>Nicotianeae</taxon>
        <taxon>Nicotiana</taxon>
    </lineage>
</organism>
<accession>A0AC58T3H9</accession>
<evidence type="ECO:0000313" key="2">
    <source>
        <dbReference type="RefSeq" id="XP_075091765.1"/>
    </source>
</evidence>
<dbReference type="RefSeq" id="XP_075091765.1">
    <property type="nucleotide sequence ID" value="XM_075235664.1"/>
</dbReference>
<protein>
    <submittedName>
        <fullName evidence="2">Uncharacterized protein LOC107816917</fullName>
    </submittedName>
</protein>
<evidence type="ECO:0000313" key="1">
    <source>
        <dbReference type="Proteomes" id="UP000790787"/>
    </source>
</evidence>
<reference evidence="1" key="1">
    <citation type="journal article" date="2014" name="Nat. Commun.">
        <title>The tobacco genome sequence and its comparison with those of tomato and potato.</title>
        <authorList>
            <person name="Sierro N."/>
            <person name="Battey J.N."/>
            <person name="Ouadi S."/>
            <person name="Bakaher N."/>
            <person name="Bovet L."/>
            <person name="Willig A."/>
            <person name="Goepfert S."/>
            <person name="Peitsch M.C."/>
            <person name="Ivanov N.V."/>
        </authorList>
    </citation>
    <scope>NUCLEOTIDE SEQUENCE [LARGE SCALE GENOMIC DNA]</scope>
</reference>
<proteinExistence type="predicted"/>
<keyword evidence="1" id="KW-1185">Reference proteome</keyword>
<reference evidence="2" key="2">
    <citation type="submission" date="2025-08" db="UniProtKB">
        <authorList>
            <consortium name="RefSeq"/>
        </authorList>
    </citation>
    <scope>IDENTIFICATION</scope>
    <source>
        <tissue evidence="2">Leaf</tissue>
    </source>
</reference>
<gene>
    <name evidence="2" type="primary">LOC107816917</name>
</gene>
<sequence length="235" mass="25665">MSMKVSVEDYEAQSKLNHEQAQAFKTILHSVDSGTTGLYFVDGPGGIRKIFLYRALLANVRSRGMIALATVTSGVAAAILPGGRTARSRFDIPLQTNDTTMTKMSKQSGVAKLIRQAKLIIWDEVPMAKRQTIETVDGSFHDIMDVNVPFGGKVMVFGGDFRQVLSVVPKSTRAETVNASLVKSYLWPLMEKIHFTTNMRARADPNFIFLSSALDVSVSPSATLISVPLSSQLPL</sequence>
<dbReference type="Proteomes" id="UP000790787">
    <property type="component" value="Chromosome 17"/>
</dbReference>
<name>A0AC58T3H9_TOBAC</name>